<accession>A0A8T1N830</accession>
<organism evidence="1 2">
    <name type="scientific">Carya illinoinensis</name>
    <name type="common">Pecan</name>
    <dbReference type="NCBI Taxonomy" id="32201"/>
    <lineage>
        <taxon>Eukaryota</taxon>
        <taxon>Viridiplantae</taxon>
        <taxon>Streptophyta</taxon>
        <taxon>Embryophyta</taxon>
        <taxon>Tracheophyta</taxon>
        <taxon>Spermatophyta</taxon>
        <taxon>Magnoliopsida</taxon>
        <taxon>eudicotyledons</taxon>
        <taxon>Gunneridae</taxon>
        <taxon>Pentapetalae</taxon>
        <taxon>rosids</taxon>
        <taxon>fabids</taxon>
        <taxon>Fagales</taxon>
        <taxon>Juglandaceae</taxon>
        <taxon>Carya</taxon>
    </lineage>
</organism>
<proteinExistence type="predicted"/>
<dbReference type="AlphaFoldDB" id="A0A8T1N830"/>
<evidence type="ECO:0000313" key="1">
    <source>
        <dbReference type="EMBL" id="KAG6625187.1"/>
    </source>
</evidence>
<dbReference type="Proteomes" id="UP000811609">
    <property type="component" value="Chromosome 16"/>
</dbReference>
<protein>
    <submittedName>
        <fullName evidence="1">Uncharacterized protein</fullName>
    </submittedName>
</protein>
<comment type="caution">
    <text evidence="1">The sequence shown here is derived from an EMBL/GenBank/DDBJ whole genome shotgun (WGS) entry which is preliminary data.</text>
</comment>
<reference evidence="1" key="1">
    <citation type="submission" date="2020-12" db="EMBL/GenBank/DDBJ databases">
        <title>WGS assembly of Carya illinoinensis cv. Pawnee.</title>
        <authorList>
            <person name="Platts A."/>
            <person name="Shu S."/>
            <person name="Wright S."/>
            <person name="Barry K."/>
            <person name="Edger P."/>
            <person name="Pires J.C."/>
            <person name="Schmutz J."/>
        </authorList>
    </citation>
    <scope>NUCLEOTIDE SEQUENCE</scope>
    <source>
        <tissue evidence="1">Leaf</tissue>
    </source>
</reference>
<gene>
    <name evidence="1" type="ORF">CIPAW_16G079100</name>
</gene>
<name>A0A8T1N830_CARIL</name>
<sequence length="150" mass="16955">MRDKRVVEKSEDCTGDYMVACSFKNIVDEYQWAFASVYGPNLDCAGSVLWDELAGLSSIWDFPWCIGGNFNITRFSSEQSGGSSFNSPMVDFSNFIYEQDLLDIPLTAGTYTWSSNREHPTWSRINKFLVSPEWEDITLNSSKRDSPGCA</sequence>
<keyword evidence="2" id="KW-1185">Reference proteome</keyword>
<evidence type="ECO:0000313" key="2">
    <source>
        <dbReference type="Proteomes" id="UP000811609"/>
    </source>
</evidence>
<dbReference type="EMBL" id="CM031824">
    <property type="protein sequence ID" value="KAG6625187.1"/>
    <property type="molecule type" value="Genomic_DNA"/>
</dbReference>